<evidence type="ECO:0000313" key="3">
    <source>
        <dbReference type="Proteomes" id="UP000886653"/>
    </source>
</evidence>
<dbReference type="Proteomes" id="UP000886653">
    <property type="component" value="Unassembled WGS sequence"/>
</dbReference>
<gene>
    <name evidence="2" type="ORF">CROQUDRAFT_184109</name>
</gene>
<dbReference type="EMBL" id="MU167319">
    <property type="protein sequence ID" value="KAG0143433.1"/>
    <property type="molecule type" value="Genomic_DNA"/>
</dbReference>
<keyword evidence="3" id="KW-1185">Reference proteome</keyword>
<evidence type="ECO:0000256" key="1">
    <source>
        <dbReference type="SAM" id="MobiDB-lite"/>
    </source>
</evidence>
<organism evidence="2 3">
    <name type="scientific">Cronartium quercuum f. sp. fusiforme G11</name>
    <dbReference type="NCBI Taxonomy" id="708437"/>
    <lineage>
        <taxon>Eukaryota</taxon>
        <taxon>Fungi</taxon>
        <taxon>Dikarya</taxon>
        <taxon>Basidiomycota</taxon>
        <taxon>Pucciniomycotina</taxon>
        <taxon>Pucciniomycetes</taxon>
        <taxon>Pucciniales</taxon>
        <taxon>Coleosporiaceae</taxon>
        <taxon>Cronartium</taxon>
    </lineage>
</organism>
<comment type="caution">
    <text evidence="2">The sequence shown here is derived from an EMBL/GenBank/DDBJ whole genome shotgun (WGS) entry which is preliminary data.</text>
</comment>
<protein>
    <submittedName>
        <fullName evidence="2">Uncharacterized protein</fullName>
    </submittedName>
</protein>
<name>A0A9P6NG79_9BASI</name>
<dbReference type="OrthoDB" id="2422840at2759"/>
<feature type="compositionally biased region" description="Basic and acidic residues" evidence="1">
    <location>
        <begin position="452"/>
        <end position="465"/>
    </location>
</feature>
<reference evidence="2" key="1">
    <citation type="submission" date="2013-11" db="EMBL/GenBank/DDBJ databases">
        <title>Genome sequence of the fusiform rust pathogen reveals effectors for host alternation and coevolution with pine.</title>
        <authorList>
            <consortium name="DOE Joint Genome Institute"/>
            <person name="Smith K."/>
            <person name="Pendleton A."/>
            <person name="Kubisiak T."/>
            <person name="Anderson C."/>
            <person name="Salamov A."/>
            <person name="Aerts A."/>
            <person name="Riley R."/>
            <person name="Clum A."/>
            <person name="Lindquist E."/>
            <person name="Ence D."/>
            <person name="Campbell M."/>
            <person name="Kronenberg Z."/>
            <person name="Feau N."/>
            <person name="Dhillon B."/>
            <person name="Hamelin R."/>
            <person name="Burleigh J."/>
            <person name="Smith J."/>
            <person name="Yandell M."/>
            <person name="Nelson C."/>
            <person name="Grigoriev I."/>
            <person name="Davis J."/>
        </authorList>
    </citation>
    <scope>NUCLEOTIDE SEQUENCE</scope>
    <source>
        <strain evidence="2">G11</strain>
    </source>
</reference>
<dbReference type="AlphaFoldDB" id="A0A9P6NG79"/>
<feature type="compositionally biased region" description="Polar residues" evidence="1">
    <location>
        <begin position="676"/>
        <end position="686"/>
    </location>
</feature>
<feature type="region of interest" description="Disordered" evidence="1">
    <location>
        <begin position="422"/>
        <end position="465"/>
    </location>
</feature>
<feature type="region of interest" description="Disordered" evidence="1">
    <location>
        <begin position="815"/>
        <end position="839"/>
    </location>
</feature>
<feature type="region of interest" description="Disordered" evidence="1">
    <location>
        <begin position="676"/>
        <end position="726"/>
    </location>
</feature>
<feature type="compositionally biased region" description="Low complexity" evidence="1">
    <location>
        <begin position="821"/>
        <end position="834"/>
    </location>
</feature>
<proteinExistence type="predicted"/>
<sequence>MKDKREQTASSTLTTVDHILSHLPSFTMSLRPELLDYIHRHHLTRDQEWTCELASDLITSICIPFTISPSAKHDAEQNLSQVYKLINQGSDHTHIAFANSIMEDKWTIPKNLVGPIKSCLAQLKRTTDVPKTDWWDDGFHYQKRPYLEDEFLLPLSSIRPHRPQKPASDPLELRRMLASTSKALINTHIEDGCRVEVPRMEELADIEPFFNSRQLKNEQEKLSEILHGSVYSGSNFQDLIFQEDACFGDSRSLSPPLMQREPKHDSAKMATSFLQAAQSIKERMNAIDMSGFETVISSEAWDELDHFTSFVISPPSTPPTTDRGITPETTNARLLPELENAFSCEPTSWLYTLEETLFPRESAIADKRSISFEPSLYLGLSSFYPLTKKNAEESASAVSGVEVGQQEDLSISEEIEKFLKGSDPSGFDYEHETLETPDNAGKPPKRVKINARKPESPPKRSLRYDSIDRPNLCDFSIFPRKVDKDLSSSFFNRSPGEAQGLEVLNIDLSSTPYESLEPLNLLRLLDVDQAPDGLITNIVSSDNDDIDMPDNTSSFLENMHKMGLQQSEITDTPAENLQILQFSSSSRSYTDAKTQEKELSTIDCRSESRDWRPVTSIEDGLSISHTPNTAAAGLSSEINRQLQLPQQNFEYDSSPSILSLPITDESFHEELDPIQSMSPLSNTQTKPVGFSSKRPTRYGESPNRMDHIGQQAPTDKGNFDAQDCENPLHNFSEELRASKMPATYNIIESSHAQEKIDEDASWDEIESLSIQPLRERKLARNVLQKSHTEGDQPPSLEGDRFDSLLDEPENEILHQQPPATEESNQLQSVSLSNSDEARSPAIAYPRQKLSKRLEQFICFRGLRSTIIPPTAPTNASGSTNVAKKTHLSGHKSVAPPVQHLHGGLPTVCPPPPLSLCSGLYTTTYTEEIAPTNIIAYCSQRLLNNRFLHRRIQSCFILKETRSDFANPYVVLTPDMTIPGKDGPLEIAIVFLRLSQLIGGAVRREELEADGAQLEIAECTPQWEAGAHANSAKRQEACFTTIYRFSKRYPRLLVVLEAHPIKPPEPSSTTVIAYAYTPPIVRALEELKKAVQELERTFEGQRVDFCCDISISESYERSAQLASEWAKAIMPCTLPV</sequence>
<evidence type="ECO:0000313" key="2">
    <source>
        <dbReference type="EMBL" id="KAG0143433.1"/>
    </source>
</evidence>
<accession>A0A9P6NG79</accession>
<feature type="region of interest" description="Disordered" evidence="1">
    <location>
        <begin position="782"/>
        <end position="802"/>
    </location>
</feature>